<dbReference type="CDD" id="cd03215">
    <property type="entry name" value="ABC_Carb_Monos_II"/>
    <property type="match status" value="1"/>
</dbReference>
<evidence type="ECO:0000259" key="7">
    <source>
        <dbReference type="PROSITE" id="PS50893"/>
    </source>
</evidence>
<keyword evidence="2" id="KW-0813">Transport</keyword>
<evidence type="ECO:0000313" key="8">
    <source>
        <dbReference type="EMBL" id="OEO29904.1"/>
    </source>
</evidence>
<evidence type="ECO:0000313" key="9">
    <source>
        <dbReference type="Proteomes" id="UP000095463"/>
    </source>
</evidence>
<protein>
    <submittedName>
        <fullName evidence="8">Sugar ABC transporter ATP-binding protein</fullName>
    </submittedName>
</protein>
<name>A0A1E5XN32_9HYPH</name>
<sequence length="500" mass="53202">MTPVLEATGITKRFGAVVALSNGTLSVGKGEVHALLGANGSGKSTLCKIIAGTVARDSGSLRLDGGDVSLKSPREAEARGIALFYQELSLVPQLSVADNIFLGHERTGAGGFLDSKQLRADTEALIARFASVAGSGFTADAPVSRLTPDQRQLVEILKVLAHKPRLIIFDEATAALDRRQVELFFTILRELKAEGVSTIFISHRMDEIFEISDRITVMRNGATVAAFATSETDRDSVVRSMIGDVAIRDRVERTVPASTGAPRLQLTGASNRRVRNVSLALKPGEILGLGGLQGQGQSALLQGLFGALPFTAGSIEIDGKPVRIHKPAEAIRHGLAYVSGDRGRDAALHGRSIFENIASATMVREKLALVWPRNLKPRFEAAAASLNTKYDGMEAPIGSLSGGNQQKIFIARWLATDAPVLLLDDPTKGIDLGAKADFFALVRELADKGTSIIFYASEDAELLSLCDRILVFNSGAISAELSGTTLDSFHLTNAAYGEVA</sequence>
<dbReference type="Gene3D" id="3.40.50.300">
    <property type="entry name" value="P-loop containing nucleotide triphosphate hydrolases"/>
    <property type="match status" value="2"/>
</dbReference>
<evidence type="ECO:0000256" key="4">
    <source>
        <dbReference type="ARBA" id="ARBA00022737"/>
    </source>
</evidence>
<accession>A0A1E5XN32</accession>
<comment type="caution">
    <text evidence="8">The sequence shown here is derived from an EMBL/GenBank/DDBJ whole genome shotgun (WGS) entry which is preliminary data.</text>
</comment>
<dbReference type="PANTHER" id="PTHR43790">
    <property type="entry name" value="CARBOHYDRATE TRANSPORT ATP-BINDING PROTEIN MG119-RELATED"/>
    <property type="match status" value="1"/>
</dbReference>
<evidence type="ECO:0000256" key="5">
    <source>
        <dbReference type="ARBA" id="ARBA00022741"/>
    </source>
</evidence>
<dbReference type="RefSeq" id="WP_069910880.1">
    <property type="nucleotide sequence ID" value="NZ_LAJE02000246.1"/>
</dbReference>
<reference evidence="8 9" key="1">
    <citation type="journal article" date="2015" name="Genome Announc.">
        <title>Genome Assemblies of Three Soil-Associated Devosia species: D. insulae, D. limi, and D. soli.</title>
        <authorList>
            <person name="Hassan Y.I."/>
            <person name="Lepp D."/>
            <person name="Zhou T."/>
        </authorList>
    </citation>
    <scope>NUCLEOTIDE SEQUENCE [LARGE SCALE GENOMIC DNA]</scope>
    <source>
        <strain evidence="8 9">DS-56</strain>
    </source>
</reference>
<dbReference type="GO" id="GO:0005524">
    <property type="term" value="F:ATP binding"/>
    <property type="evidence" value="ECO:0007669"/>
    <property type="project" value="UniProtKB-KW"/>
</dbReference>
<dbReference type="CDD" id="cd03216">
    <property type="entry name" value="ABC_Carb_Monos_I"/>
    <property type="match status" value="1"/>
</dbReference>
<keyword evidence="6 8" id="KW-0067">ATP-binding</keyword>
<evidence type="ECO:0000256" key="1">
    <source>
        <dbReference type="ARBA" id="ARBA00005417"/>
    </source>
</evidence>
<evidence type="ECO:0000256" key="6">
    <source>
        <dbReference type="ARBA" id="ARBA00022840"/>
    </source>
</evidence>
<keyword evidence="4" id="KW-0677">Repeat</keyword>
<dbReference type="InterPro" id="IPR027417">
    <property type="entry name" value="P-loop_NTPase"/>
</dbReference>
<evidence type="ECO:0000256" key="2">
    <source>
        <dbReference type="ARBA" id="ARBA00022448"/>
    </source>
</evidence>
<dbReference type="EMBL" id="LAJE02000246">
    <property type="protein sequence ID" value="OEO29904.1"/>
    <property type="molecule type" value="Genomic_DNA"/>
</dbReference>
<dbReference type="InterPro" id="IPR050107">
    <property type="entry name" value="ABC_carbohydrate_import_ATPase"/>
</dbReference>
<keyword evidence="9" id="KW-1185">Reference proteome</keyword>
<dbReference type="GO" id="GO:0016887">
    <property type="term" value="F:ATP hydrolysis activity"/>
    <property type="evidence" value="ECO:0007669"/>
    <property type="project" value="InterPro"/>
</dbReference>
<comment type="similarity">
    <text evidence="1">Belongs to the ABC transporter superfamily.</text>
</comment>
<gene>
    <name evidence="8" type="ORF">VW23_001570</name>
</gene>
<dbReference type="PROSITE" id="PS00211">
    <property type="entry name" value="ABC_TRANSPORTER_1"/>
    <property type="match status" value="1"/>
</dbReference>
<organism evidence="8 9">
    <name type="scientific">Devosia insulae DS-56</name>
    <dbReference type="NCBI Taxonomy" id="1116389"/>
    <lineage>
        <taxon>Bacteria</taxon>
        <taxon>Pseudomonadati</taxon>
        <taxon>Pseudomonadota</taxon>
        <taxon>Alphaproteobacteria</taxon>
        <taxon>Hyphomicrobiales</taxon>
        <taxon>Devosiaceae</taxon>
        <taxon>Devosia</taxon>
    </lineage>
</organism>
<dbReference type="PANTHER" id="PTHR43790:SF9">
    <property type="entry name" value="GALACTOFURANOSE TRANSPORTER ATP-BINDING PROTEIN YTFR"/>
    <property type="match status" value="1"/>
</dbReference>
<dbReference type="AlphaFoldDB" id="A0A1E5XN32"/>
<dbReference type="InterPro" id="IPR003439">
    <property type="entry name" value="ABC_transporter-like_ATP-bd"/>
</dbReference>
<dbReference type="InterPro" id="IPR003593">
    <property type="entry name" value="AAA+_ATPase"/>
</dbReference>
<dbReference type="SMART" id="SM00382">
    <property type="entry name" value="AAA"/>
    <property type="match status" value="2"/>
</dbReference>
<keyword evidence="5" id="KW-0547">Nucleotide-binding</keyword>
<proteinExistence type="inferred from homology"/>
<dbReference type="SUPFAM" id="SSF52540">
    <property type="entry name" value="P-loop containing nucleoside triphosphate hydrolases"/>
    <property type="match status" value="2"/>
</dbReference>
<dbReference type="Pfam" id="PF00005">
    <property type="entry name" value="ABC_tran"/>
    <property type="match status" value="2"/>
</dbReference>
<dbReference type="InterPro" id="IPR017871">
    <property type="entry name" value="ABC_transporter-like_CS"/>
</dbReference>
<feature type="domain" description="ABC transporter" evidence="7">
    <location>
        <begin position="245"/>
        <end position="499"/>
    </location>
</feature>
<dbReference type="PROSITE" id="PS50893">
    <property type="entry name" value="ABC_TRANSPORTER_2"/>
    <property type="match status" value="2"/>
</dbReference>
<dbReference type="OrthoDB" id="9805029at2"/>
<keyword evidence="3" id="KW-0762">Sugar transport</keyword>
<evidence type="ECO:0000256" key="3">
    <source>
        <dbReference type="ARBA" id="ARBA00022597"/>
    </source>
</evidence>
<feature type="domain" description="ABC transporter" evidence="7">
    <location>
        <begin position="5"/>
        <end position="245"/>
    </location>
</feature>
<dbReference type="Proteomes" id="UP000095463">
    <property type="component" value="Unassembled WGS sequence"/>
</dbReference>